<keyword evidence="1" id="KW-0812">Transmembrane</keyword>
<comment type="caution">
    <text evidence="2">The sequence shown here is derived from an EMBL/GenBank/DDBJ whole genome shotgun (WGS) entry which is preliminary data.</text>
</comment>
<evidence type="ECO:0000313" key="3">
    <source>
        <dbReference type="Proteomes" id="UP000252355"/>
    </source>
</evidence>
<accession>A0A367ZKN6</accession>
<protein>
    <submittedName>
        <fullName evidence="2">Uncharacterized protein</fullName>
    </submittedName>
</protein>
<dbReference type="AlphaFoldDB" id="A0A367ZKN6"/>
<evidence type="ECO:0000256" key="1">
    <source>
        <dbReference type="SAM" id="Phobius"/>
    </source>
</evidence>
<evidence type="ECO:0000313" key="2">
    <source>
        <dbReference type="EMBL" id="RCK78665.1"/>
    </source>
</evidence>
<dbReference type="EMBL" id="QOQW01000020">
    <property type="protein sequence ID" value="RCK78665.1"/>
    <property type="molecule type" value="Genomic_DNA"/>
</dbReference>
<gene>
    <name evidence="2" type="ORF">OZSIB_1192</name>
</gene>
<feature type="transmembrane region" description="Helical" evidence="1">
    <location>
        <begin position="58"/>
        <end position="78"/>
    </location>
</feature>
<name>A0A367ZKN6_9BACT</name>
<keyword evidence="1" id="KW-0472">Membrane</keyword>
<organism evidence="2 3">
    <name type="scientific">Candidatus Ozemobacter sibiricus</name>
    <dbReference type="NCBI Taxonomy" id="2268124"/>
    <lineage>
        <taxon>Bacteria</taxon>
        <taxon>Candidatus Ozemobacteria</taxon>
        <taxon>Candidatus Ozemobacterales</taxon>
        <taxon>Candidatus Ozemobacteraceae</taxon>
        <taxon>Candidatus Ozemobacter</taxon>
    </lineage>
</organism>
<dbReference type="Proteomes" id="UP000252355">
    <property type="component" value="Unassembled WGS sequence"/>
</dbReference>
<keyword evidence="1" id="KW-1133">Transmembrane helix</keyword>
<reference evidence="2 3" key="1">
    <citation type="submission" date="2018-05" db="EMBL/GenBank/DDBJ databases">
        <title>A metagenomic window into the 2 km-deep terrestrial subsurface aquifer revealed taxonomically and functionally diverse microbial community comprising novel uncultured bacterial lineages.</title>
        <authorList>
            <person name="Kadnikov V.V."/>
            <person name="Mardanov A.V."/>
            <person name="Beletsky A.V."/>
            <person name="Banks D."/>
            <person name="Pimenov N.V."/>
            <person name="Frank Y.A."/>
            <person name="Karnachuk O.V."/>
            <person name="Ravin N.V."/>
        </authorList>
    </citation>
    <scope>NUCLEOTIDE SEQUENCE [LARGE SCALE GENOMIC DNA]</scope>
    <source>
        <strain evidence="2">BY5</strain>
    </source>
</reference>
<proteinExistence type="predicted"/>
<sequence length="82" mass="9317">MWQTTTIKGLDEALAELQRAIESLPDSPVKKKLQDRYQRLKNVRDGLEARPPTAWNPFPLLGTVLLAILLVCVILHLGTRER</sequence>